<dbReference type="InterPro" id="IPR021475">
    <property type="entry name" value="Pants/Emi1-like"/>
</dbReference>
<dbReference type="EMBL" id="JASJQH010001432">
    <property type="protein sequence ID" value="KAK9761347.1"/>
    <property type="molecule type" value="Genomic_DNA"/>
</dbReference>
<feature type="compositionally biased region" description="Basic and acidic residues" evidence="1">
    <location>
        <begin position="80"/>
        <end position="102"/>
    </location>
</feature>
<comment type="caution">
    <text evidence="2">The sequence shown here is derived from an EMBL/GenBank/DDBJ whole genome shotgun (WGS) entry which is preliminary data.</text>
</comment>
<keyword evidence="3" id="KW-1185">Reference proteome</keyword>
<organism evidence="2 3">
    <name type="scientific">Basidiobolus ranarum</name>
    <dbReference type="NCBI Taxonomy" id="34480"/>
    <lineage>
        <taxon>Eukaryota</taxon>
        <taxon>Fungi</taxon>
        <taxon>Fungi incertae sedis</taxon>
        <taxon>Zoopagomycota</taxon>
        <taxon>Entomophthoromycotina</taxon>
        <taxon>Basidiobolomycetes</taxon>
        <taxon>Basidiobolales</taxon>
        <taxon>Basidiobolaceae</taxon>
        <taxon>Basidiobolus</taxon>
    </lineage>
</organism>
<dbReference type="PANTHER" id="PTHR28052">
    <property type="entry name" value="UPF0545 PROTEIN C22ORF39"/>
    <property type="match status" value="1"/>
</dbReference>
<dbReference type="PANTHER" id="PTHR28052:SF1">
    <property type="entry name" value="UPF0545 PROTEIN C22ORF39"/>
    <property type="match status" value="1"/>
</dbReference>
<gene>
    <name evidence="2" type="ORF">K7432_013823</name>
</gene>
<proteinExistence type="predicted"/>
<sequence length="112" mass="13024">MSSENVKTTTTPTNEEELDCKIGHCWDKLYYCYTLGHQALHYYRYGTKKDCSEQWKDLKLCFKVKTKADDVAKKMLAERQAEKDALRGDQRSSLDVWTERDAPPANFPPQDV</sequence>
<accession>A0ABR2WIL3</accession>
<evidence type="ECO:0000313" key="2">
    <source>
        <dbReference type="EMBL" id="KAK9761347.1"/>
    </source>
</evidence>
<protein>
    <recommendedName>
        <fullName evidence="4">Early meiotic induction protein 1</fullName>
    </recommendedName>
</protein>
<evidence type="ECO:0008006" key="4">
    <source>
        <dbReference type="Google" id="ProtNLM"/>
    </source>
</evidence>
<dbReference type="Proteomes" id="UP001479436">
    <property type="component" value="Unassembled WGS sequence"/>
</dbReference>
<reference evidence="2 3" key="1">
    <citation type="submission" date="2023-04" db="EMBL/GenBank/DDBJ databases">
        <title>Genome of Basidiobolus ranarum AG-B5.</title>
        <authorList>
            <person name="Stajich J.E."/>
            <person name="Carter-House D."/>
            <person name="Gryganskyi A."/>
        </authorList>
    </citation>
    <scope>NUCLEOTIDE SEQUENCE [LARGE SCALE GENOMIC DNA]</scope>
    <source>
        <strain evidence="2 3">AG-B5</strain>
    </source>
</reference>
<evidence type="ECO:0000313" key="3">
    <source>
        <dbReference type="Proteomes" id="UP001479436"/>
    </source>
</evidence>
<feature type="region of interest" description="Disordered" evidence="1">
    <location>
        <begin position="80"/>
        <end position="112"/>
    </location>
</feature>
<name>A0ABR2WIL3_9FUNG</name>
<evidence type="ECO:0000256" key="1">
    <source>
        <dbReference type="SAM" id="MobiDB-lite"/>
    </source>
</evidence>
<dbReference type="Pfam" id="PF11326">
    <property type="entry name" value="PANTS-like"/>
    <property type="match status" value="1"/>
</dbReference>